<reference evidence="1 2" key="1">
    <citation type="submission" date="2020-08" db="EMBL/GenBank/DDBJ databases">
        <title>Functional genomics of gut bacteria from endangered species of beetles.</title>
        <authorList>
            <person name="Carlos-Shanley C."/>
        </authorList>
    </citation>
    <scope>NUCLEOTIDE SEQUENCE [LARGE SCALE GENOMIC DNA]</scope>
    <source>
        <strain evidence="1 2">S00198</strain>
    </source>
</reference>
<comment type="caution">
    <text evidence="1">The sequence shown here is derived from an EMBL/GenBank/DDBJ whole genome shotgun (WGS) entry which is preliminary data.</text>
</comment>
<name>A0A7X0UD38_9BURK</name>
<dbReference type="Proteomes" id="UP000575083">
    <property type="component" value="Unassembled WGS sequence"/>
</dbReference>
<proteinExistence type="predicted"/>
<gene>
    <name evidence="1" type="ORF">HNP48_006803</name>
</gene>
<dbReference type="Pfam" id="PF15588">
    <property type="entry name" value="Imm10"/>
    <property type="match status" value="1"/>
</dbReference>
<sequence>MPTGFVANAVSAAEDDDGLLIVTFGAPSIEDEDFYLMLQHLDEYDEQDIALGMDQPYIEYCGQGWSWYGHIVSFTLYRDRVDVQMDAHAAQEMDNDGRIEVRFDLAGPQFQALRTALQRTFAGRAYFHDGA</sequence>
<evidence type="ECO:0000313" key="1">
    <source>
        <dbReference type="EMBL" id="MBB6564077.1"/>
    </source>
</evidence>
<dbReference type="RefSeq" id="WP_184865738.1">
    <property type="nucleotide sequence ID" value="NZ_JACHLK010000028.1"/>
</dbReference>
<organism evidence="1 2">
    <name type="scientific">Acidovorax soli</name>
    <dbReference type="NCBI Taxonomy" id="592050"/>
    <lineage>
        <taxon>Bacteria</taxon>
        <taxon>Pseudomonadati</taxon>
        <taxon>Pseudomonadota</taxon>
        <taxon>Betaproteobacteria</taxon>
        <taxon>Burkholderiales</taxon>
        <taxon>Comamonadaceae</taxon>
        <taxon>Acidovorax</taxon>
    </lineage>
</organism>
<keyword evidence="2" id="KW-1185">Reference proteome</keyword>
<dbReference type="EMBL" id="JACHLK010000028">
    <property type="protein sequence ID" value="MBB6564077.1"/>
    <property type="molecule type" value="Genomic_DNA"/>
</dbReference>
<dbReference type="InterPro" id="IPR028962">
    <property type="entry name" value="Imm10"/>
</dbReference>
<dbReference type="AlphaFoldDB" id="A0A7X0UD38"/>
<accession>A0A7X0UD38</accession>
<evidence type="ECO:0008006" key="3">
    <source>
        <dbReference type="Google" id="ProtNLM"/>
    </source>
</evidence>
<evidence type="ECO:0000313" key="2">
    <source>
        <dbReference type="Proteomes" id="UP000575083"/>
    </source>
</evidence>
<protein>
    <recommendedName>
        <fullName evidence="3">Immunity protein 10</fullName>
    </recommendedName>
</protein>